<evidence type="ECO:0000256" key="3">
    <source>
        <dbReference type="ARBA" id="ARBA00022603"/>
    </source>
</evidence>
<dbReference type="AlphaFoldDB" id="A0A4U7KRI6"/>
<dbReference type="GeneID" id="40728649"/>
<evidence type="ECO:0000313" key="11">
    <source>
        <dbReference type="EMBL" id="TKY85592.1"/>
    </source>
</evidence>
<dbReference type="RefSeq" id="XP_029737577.1">
    <property type="nucleotide sequence ID" value="XM_029886346.1"/>
</dbReference>
<feature type="region of interest" description="Disordered" evidence="9">
    <location>
        <begin position="397"/>
        <end position="442"/>
    </location>
</feature>
<protein>
    <recommendedName>
        <fullName evidence="2">tRNA (guanine(9)-N1)-methyltransferase</fullName>
        <ecNumber evidence="1">2.1.1.221</ecNumber>
    </recommendedName>
    <alternativeName>
        <fullName evidence="7">tRNA methyltransferase 10</fullName>
    </alternativeName>
    <alternativeName>
        <fullName evidence="6">tRNA(m1G9)-methyltransferase</fullName>
    </alternativeName>
</protein>
<dbReference type="EMBL" id="SRRM01000020">
    <property type="protein sequence ID" value="TKY85592.1"/>
    <property type="molecule type" value="Genomic_DNA"/>
</dbReference>
<feature type="compositionally biased region" description="Basic and acidic residues" evidence="9">
    <location>
        <begin position="44"/>
        <end position="60"/>
    </location>
</feature>
<evidence type="ECO:0000256" key="8">
    <source>
        <dbReference type="ARBA" id="ARBA00048434"/>
    </source>
</evidence>
<evidence type="ECO:0000256" key="5">
    <source>
        <dbReference type="ARBA" id="ARBA00022691"/>
    </source>
</evidence>
<dbReference type="GO" id="GO:0005634">
    <property type="term" value="C:nucleus"/>
    <property type="evidence" value="ECO:0007669"/>
    <property type="project" value="TreeGrafter"/>
</dbReference>
<dbReference type="PROSITE" id="PS51675">
    <property type="entry name" value="SAM_MT_TRM10"/>
    <property type="match status" value="1"/>
</dbReference>
<feature type="region of interest" description="Disordered" evidence="9">
    <location>
        <begin position="1"/>
        <end position="111"/>
    </location>
</feature>
<evidence type="ECO:0000256" key="9">
    <source>
        <dbReference type="SAM" id="MobiDB-lite"/>
    </source>
</evidence>
<dbReference type="InterPro" id="IPR038459">
    <property type="entry name" value="MT_TRM10-typ_sf"/>
</dbReference>
<dbReference type="InterPro" id="IPR028564">
    <property type="entry name" value="MT_TRM10-typ"/>
</dbReference>
<evidence type="ECO:0000256" key="6">
    <source>
        <dbReference type="ARBA" id="ARBA00031792"/>
    </source>
</evidence>
<dbReference type="KEGG" id="sgra:EX895_005754"/>
<dbReference type="GO" id="GO:0052905">
    <property type="term" value="F:tRNA (guanosine(9)-N1)-methyltransferase activity"/>
    <property type="evidence" value="ECO:0007669"/>
    <property type="project" value="UniProtKB-EC"/>
</dbReference>
<dbReference type="Proteomes" id="UP000306050">
    <property type="component" value="Chromosome SGRAM_7"/>
</dbReference>
<name>A0A4U7KRI6_9BASI</name>
<keyword evidence="5" id="KW-0949">S-adenosyl-L-methionine</keyword>
<evidence type="ECO:0000256" key="4">
    <source>
        <dbReference type="ARBA" id="ARBA00022679"/>
    </source>
</evidence>
<dbReference type="OrthoDB" id="278300at2759"/>
<evidence type="ECO:0000256" key="7">
    <source>
        <dbReference type="ARBA" id="ARBA00032166"/>
    </source>
</evidence>
<comment type="caution">
    <text evidence="11">The sequence shown here is derived from an EMBL/GenBank/DDBJ whole genome shotgun (WGS) entry which is preliminary data.</text>
</comment>
<keyword evidence="4" id="KW-0808">Transferase</keyword>
<feature type="domain" description="SAM-dependent MTase TRM10-type" evidence="10">
    <location>
        <begin position="105"/>
        <end position="401"/>
    </location>
</feature>
<dbReference type="EC" id="2.1.1.221" evidence="1"/>
<dbReference type="PANTHER" id="PTHR13563">
    <property type="entry name" value="TRNA (GUANINE-9-) METHYLTRANSFERASE"/>
    <property type="match status" value="1"/>
</dbReference>
<dbReference type="GO" id="GO:0000049">
    <property type="term" value="F:tRNA binding"/>
    <property type="evidence" value="ECO:0007669"/>
    <property type="project" value="TreeGrafter"/>
</dbReference>
<dbReference type="Gene3D" id="3.40.1280.30">
    <property type="match status" value="1"/>
</dbReference>
<dbReference type="GO" id="GO:0002939">
    <property type="term" value="P:tRNA N1-guanine methylation"/>
    <property type="evidence" value="ECO:0007669"/>
    <property type="project" value="TreeGrafter"/>
</dbReference>
<reference evidence="11 12" key="1">
    <citation type="submission" date="2019-05" db="EMBL/GenBank/DDBJ databases">
        <title>Sporisorium graminicola CBS 10092 draft sequencing and annotation.</title>
        <authorList>
            <person name="Solano-Gonzalez S."/>
            <person name="Caddick M.X."/>
            <person name="Darby A."/>
        </authorList>
    </citation>
    <scope>NUCLEOTIDE SEQUENCE [LARGE SCALE GENOMIC DNA]</scope>
    <source>
        <strain evidence="11 12">CBS 10092</strain>
    </source>
</reference>
<keyword evidence="12" id="KW-1185">Reference proteome</keyword>
<keyword evidence="3" id="KW-0489">Methyltransferase</keyword>
<gene>
    <name evidence="11" type="ORF">EX895_005754</name>
</gene>
<evidence type="ECO:0000259" key="10">
    <source>
        <dbReference type="PROSITE" id="PS51675"/>
    </source>
</evidence>
<sequence>MDGETEESTPVSEAAQLSLKHAGPSIEVPPGMSKNAAKKLARKQKLEATKHERRAAERLKRKENKRARYLAAQDAEQSAGPSSKRQSATDDEHIESLARSKKPRPAQGESEAMHKEYFNARLVIDCGFDELMVEKESSSMTQQLMYLYSANRNARVPFGELILTGQDRPGDCLKDVDPEQLSLIPAAAESSASPGQAAETGINAASIENNSIGKAMDGKLRGVWRRWKRITIYKNGGIESLLSSAGLPSSAPAVESAVDDRRFAPEAQRQALHRIPLSDAIYLTADTDDTLTELEPGKTYIIGGIVDKNRYKGLCRAKADRLGIRAAKLPLSQDMLEAVERNVRSQGESIQDEAADEGEKGFVGRKVLTVNQVVEILTAWTETRDWVKALEKALPRRKLKQRGPTAKSASGAAPQTKDGTESAASAKEEEDEDEDAARNEHA</sequence>
<dbReference type="PANTHER" id="PTHR13563:SF13">
    <property type="entry name" value="TRNA METHYLTRANSFERASE 10 HOMOLOG A"/>
    <property type="match status" value="1"/>
</dbReference>
<organism evidence="11 12">
    <name type="scientific">Sporisorium graminicola</name>
    <dbReference type="NCBI Taxonomy" id="280036"/>
    <lineage>
        <taxon>Eukaryota</taxon>
        <taxon>Fungi</taxon>
        <taxon>Dikarya</taxon>
        <taxon>Basidiomycota</taxon>
        <taxon>Ustilaginomycotina</taxon>
        <taxon>Ustilaginomycetes</taxon>
        <taxon>Ustilaginales</taxon>
        <taxon>Ustilaginaceae</taxon>
        <taxon>Sporisorium</taxon>
    </lineage>
</organism>
<dbReference type="InterPro" id="IPR007356">
    <property type="entry name" value="tRNA_m1G_MeTrfase_euk"/>
</dbReference>
<evidence type="ECO:0000256" key="1">
    <source>
        <dbReference type="ARBA" id="ARBA00012797"/>
    </source>
</evidence>
<proteinExistence type="predicted"/>
<evidence type="ECO:0000256" key="2">
    <source>
        <dbReference type="ARBA" id="ARBA00020451"/>
    </source>
</evidence>
<feature type="compositionally biased region" description="Basic and acidic residues" evidence="9">
    <location>
        <begin position="87"/>
        <end position="98"/>
    </location>
</feature>
<evidence type="ECO:0000313" key="12">
    <source>
        <dbReference type="Proteomes" id="UP000306050"/>
    </source>
</evidence>
<feature type="compositionally biased region" description="Polar residues" evidence="9">
    <location>
        <begin position="75"/>
        <end position="86"/>
    </location>
</feature>
<dbReference type="CDD" id="cd18089">
    <property type="entry name" value="SPOUT_Trm10-like"/>
    <property type="match status" value="1"/>
</dbReference>
<accession>A0A4U7KRI6</accession>
<comment type="catalytic activity">
    <reaction evidence="8">
        <text>guanosine(9) in tRNA + S-adenosyl-L-methionine = N(1)-methylguanosine(9) in tRNA + S-adenosyl-L-homocysteine + H(+)</text>
        <dbReference type="Rhea" id="RHEA:43156"/>
        <dbReference type="Rhea" id="RHEA-COMP:10367"/>
        <dbReference type="Rhea" id="RHEA-COMP:10368"/>
        <dbReference type="ChEBI" id="CHEBI:15378"/>
        <dbReference type="ChEBI" id="CHEBI:57856"/>
        <dbReference type="ChEBI" id="CHEBI:59789"/>
        <dbReference type="ChEBI" id="CHEBI:73542"/>
        <dbReference type="ChEBI" id="CHEBI:74269"/>
        <dbReference type="EC" id="2.1.1.221"/>
    </reaction>
</comment>